<gene>
    <name evidence="2" type="ORF">PAXRUDRAFT_823354</name>
</gene>
<dbReference type="EMBL" id="KN824876">
    <property type="protein sequence ID" value="KIK98925.1"/>
    <property type="molecule type" value="Genomic_DNA"/>
</dbReference>
<dbReference type="HOGENOM" id="CLU_2360362_0_0_1"/>
<evidence type="ECO:0000256" key="1">
    <source>
        <dbReference type="SAM" id="MobiDB-lite"/>
    </source>
</evidence>
<protein>
    <submittedName>
        <fullName evidence="2">Uncharacterized protein</fullName>
    </submittedName>
</protein>
<organism evidence="2 3">
    <name type="scientific">Paxillus rubicundulus Ve08.2h10</name>
    <dbReference type="NCBI Taxonomy" id="930991"/>
    <lineage>
        <taxon>Eukaryota</taxon>
        <taxon>Fungi</taxon>
        <taxon>Dikarya</taxon>
        <taxon>Basidiomycota</taxon>
        <taxon>Agaricomycotina</taxon>
        <taxon>Agaricomycetes</taxon>
        <taxon>Agaricomycetidae</taxon>
        <taxon>Boletales</taxon>
        <taxon>Paxilineae</taxon>
        <taxon>Paxillaceae</taxon>
        <taxon>Paxillus</taxon>
    </lineage>
</organism>
<reference evidence="2 3" key="1">
    <citation type="submission" date="2014-04" db="EMBL/GenBank/DDBJ databases">
        <authorList>
            <consortium name="DOE Joint Genome Institute"/>
            <person name="Kuo A."/>
            <person name="Kohler A."/>
            <person name="Jargeat P."/>
            <person name="Nagy L.G."/>
            <person name="Floudas D."/>
            <person name="Copeland A."/>
            <person name="Barry K.W."/>
            <person name="Cichocki N."/>
            <person name="Veneault-Fourrey C."/>
            <person name="LaButti K."/>
            <person name="Lindquist E.A."/>
            <person name="Lipzen A."/>
            <person name="Lundell T."/>
            <person name="Morin E."/>
            <person name="Murat C."/>
            <person name="Sun H."/>
            <person name="Tunlid A."/>
            <person name="Henrissat B."/>
            <person name="Grigoriev I.V."/>
            <person name="Hibbett D.S."/>
            <person name="Martin F."/>
            <person name="Nordberg H.P."/>
            <person name="Cantor M.N."/>
            <person name="Hua S.X."/>
        </authorList>
    </citation>
    <scope>NUCLEOTIDE SEQUENCE [LARGE SCALE GENOMIC DNA]</scope>
    <source>
        <strain evidence="2 3">Ve08.2h10</strain>
    </source>
</reference>
<sequence length="96" mass="11349">MSFDADPVYCGNHRPYRRKQSDESNDGTPINEYRTSRMVFSYYNMPVDGVSSRLLRQTKKTVIKSSNVVSESVTAWYLRAIRVARELRVDYIRRRH</sequence>
<reference evidence="3" key="2">
    <citation type="submission" date="2015-01" db="EMBL/GenBank/DDBJ databases">
        <title>Evolutionary Origins and Diversification of the Mycorrhizal Mutualists.</title>
        <authorList>
            <consortium name="DOE Joint Genome Institute"/>
            <consortium name="Mycorrhizal Genomics Consortium"/>
            <person name="Kohler A."/>
            <person name="Kuo A."/>
            <person name="Nagy L.G."/>
            <person name="Floudas D."/>
            <person name="Copeland A."/>
            <person name="Barry K.W."/>
            <person name="Cichocki N."/>
            <person name="Veneault-Fourrey C."/>
            <person name="LaButti K."/>
            <person name="Lindquist E.A."/>
            <person name="Lipzen A."/>
            <person name="Lundell T."/>
            <person name="Morin E."/>
            <person name="Murat C."/>
            <person name="Riley R."/>
            <person name="Ohm R."/>
            <person name="Sun H."/>
            <person name="Tunlid A."/>
            <person name="Henrissat B."/>
            <person name="Grigoriev I.V."/>
            <person name="Hibbett D.S."/>
            <person name="Martin F."/>
        </authorList>
    </citation>
    <scope>NUCLEOTIDE SEQUENCE [LARGE SCALE GENOMIC DNA]</scope>
    <source>
        <strain evidence="3">Ve08.2h10</strain>
    </source>
</reference>
<proteinExistence type="predicted"/>
<keyword evidence="3" id="KW-1185">Reference proteome</keyword>
<dbReference type="Proteomes" id="UP000054538">
    <property type="component" value="Unassembled WGS sequence"/>
</dbReference>
<name>A0A0D0EC84_9AGAM</name>
<evidence type="ECO:0000313" key="3">
    <source>
        <dbReference type="Proteomes" id="UP000054538"/>
    </source>
</evidence>
<dbReference type="InParanoid" id="A0A0D0EC84"/>
<evidence type="ECO:0000313" key="2">
    <source>
        <dbReference type="EMBL" id="KIK98925.1"/>
    </source>
</evidence>
<accession>A0A0D0EC84</accession>
<feature type="region of interest" description="Disordered" evidence="1">
    <location>
        <begin position="1"/>
        <end position="30"/>
    </location>
</feature>
<dbReference type="AlphaFoldDB" id="A0A0D0EC84"/>